<comment type="subcellular location">
    <subcellularLocation>
        <location evidence="1">Cell outer membrane</location>
        <topology evidence="1">Lipid-anchor</topology>
    </subcellularLocation>
</comment>
<dbReference type="AlphaFoldDB" id="A0A0B8ZNM6"/>
<reference evidence="8 9" key="1">
    <citation type="submission" date="2014-10" db="EMBL/GenBank/DDBJ databases">
        <title>Draft genome sequence of Novosphingobium subterraneum DSM 12447.</title>
        <authorList>
            <person name="Gan H.M."/>
            <person name="Gan H.Y."/>
            <person name="Savka M.A."/>
        </authorList>
    </citation>
    <scope>NUCLEOTIDE SEQUENCE [LARGE SCALE GENOMIC DNA]</scope>
    <source>
        <strain evidence="8 9">DSM 12447</strain>
    </source>
</reference>
<keyword evidence="4" id="KW-0472">Membrane</keyword>
<feature type="signal peptide" evidence="6">
    <location>
        <begin position="1"/>
        <end position="21"/>
    </location>
</feature>
<comment type="caution">
    <text evidence="8">The sequence shown here is derived from an EMBL/GenBank/DDBJ whole genome shotgun (WGS) entry which is preliminary data.</text>
</comment>
<feature type="domain" description="Glycine zipper 2TM" evidence="7">
    <location>
        <begin position="111"/>
        <end position="151"/>
    </location>
</feature>
<keyword evidence="9" id="KW-1185">Reference proteome</keyword>
<evidence type="ECO:0000313" key="8">
    <source>
        <dbReference type="EMBL" id="KHS47808.1"/>
    </source>
</evidence>
<evidence type="ECO:0000256" key="6">
    <source>
        <dbReference type="SAM" id="SignalP"/>
    </source>
</evidence>
<protein>
    <recommendedName>
        <fullName evidence="3">17 kDa surface antigen</fullName>
    </recommendedName>
</protein>
<comment type="similarity">
    <text evidence="2">Belongs to the rickettsiale 17 kDa surface antigen family.</text>
</comment>
<dbReference type="InterPro" id="IPR051407">
    <property type="entry name" value="Bact_OM_lipoprot/Surf_antigen"/>
</dbReference>
<evidence type="ECO:0000256" key="5">
    <source>
        <dbReference type="ARBA" id="ARBA00023288"/>
    </source>
</evidence>
<dbReference type="Proteomes" id="UP000031338">
    <property type="component" value="Unassembled WGS sequence"/>
</dbReference>
<dbReference type="GO" id="GO:0009279">
    <property type="term" value="C:cell outer membrane"/>
    <property type="evidence" value="ECO:0007669"/>
    <property type="project" value="UniProtKB-SubCell"/>
</dbReference>
<sequence>MLRRLLIAAVALGAVSSPALAGEHRHPGPVSGGWQGGYTGGYYGGAAGPVYYPPMIGAPYPTVVMTQPVVDAPPPPPPPQGYYPNAYPQPDPRWAEMNERCAKIYGDKGVGGALLGGVIGGVAGNRIAGKGDRVLGTVAGAAVGAVAGNVIDKAEDKSLRRECDDYFASLPPQPYPGGPYPGGYPGYYPGYAPYGYVMVPVMLPPQKPCVEKTVVTETWVETKRARVVPRRPVVRDKRVKEKRVYTG</sequence>
<evidence type="ECO:0000259" key="7">
    <source>
        <dbReference type="Pfam" id="PF05433"/>
    </source>
</evidence>
<keyword evidence="6" id="KW-0732">Signal</keyword>
<name>A0A0B8ZNM6_9SPHN</name>
<dbReference type="EMBL" id="JRVC01000006">
    <property type="protein sequence ID" value="KHS47808.1"/>
    <property type="molecule type" value="Genomic_DNA"/>
</dbReference>
<accession>A0A0B8ZNM6</accession>
<proteinExistence type="inferred from homology"/>
<dbReference type="InterPro" id="IPR008816">
    <property type="entry name" value="Gly_zipper_2TM_dom"/>
</dbReference>
<evidence type="ECO:0000256" key="2">
    <source>
        <dbReference type="ARBA" id="ARBA00008681"/>
    </source>
</evidence>
<organism evidence="8 9">
    <name type="scientific">Novosphingobium subterraneum</name>
    <dbReference type="NCBI Taxonomy" id="48936"/>
    <lineage>
        <taxon>Bacteria</taxon>
        <taxon>Pseudomonadati</taxon>
        <taxon>Pseudomonadota</taxon>
        <taxon>Alphaproteobacteria</taxon>
        <taxon>Sphingomonadales</taxon>
        <taxon>Sphingomonadaceae</taxon>
        <taxon>Novosphingobium</taxon>
    </lineage>
</organism>
<evidence type="ECO:0000256" key="1">
    <source>
        <dbReference type="ARBA" id="ARBA00004459"/>
    </source>
</evidence>
<dbReference type="RefSeq" id="WP_052242191.1">
    <property type="nucleotide sequence ID" value="NZ_JRVC01000006.1"/>
</dbReference>
<evidence type="ECO:0000256" key="4">
    <source>
        <dbReference type="ARBA" id="ARBA00023136"/>
    </source>
</evidence>
<dbReference type="PANTHER" id="PTHR35603:SF2">
    <property type="entry name" value="OUTER MEMBRANE LIPOPROTEIN"/>
    <property type="match status" value="1"/>
</dbReference>
<dbReference type="PANTHER" id="PTHR35603">
    <property type="match status" value="1"/>
</dbReference>
<dbReference type="PATRIC" id="fig|48936.3.peg.1609"/>
<evidence type="ECO:0000313" key="9">
    <source>
        <dbReference type="Proteomes" id="UP000031338"/>
    </source>
</evidence>
<keyword evidence="5" id="KW-0449">Lipoprotein</keyword>
<feature type="chain" id="PRO_5002127180" description="17 kDa surface antigen" evidence="6">
    <location>
        <begin position="22"/>
        <end position="247"/>
    </location>
</feature>
<gene>
    <name evidence="8" type="ORF">NJ75_01605</name>
</gene>
<dbReference type="Pfam" id="PF05433">
    <property type="entry name" value="Rick_17kDa_Anti"/>
    <property type="match status" value="1"/>
</dbReference>
<evidence type="ECO:0000256" key="3">
    <source>
        <dbReference type="ARBA" id="ARBA00015281"/>
    </source>
</evidence>